<dbReference type="PANTHER" id="PTHR38465:SF1">
    <property type="entry name" value="HTH-TYPE TRANSCRIPTIONAL REGULATOR MJ1563-RELATED"/>
    <property type="match status" value="1"/>
</dbReference>
<dbReference type="InterPro" id="IPR036390">
    <property type="entry name" value="WH_DNA-bd_sf"/>
</dbReference>
<dbReference type="SUPFAM" id="SSF46785">
    <property type="entry name" value="Winged helix' DNA-binding domain"/>
    <property type="match status" value="1"/>
</dbReference>
<dbReference type="GO" id="GO:0003677">
    <property type="term" value="F:DNA binding"/>
    <property type="evidence" value="ECO:0007669"/>
    <property type="project" value="UniProtKB-KW"/>
</dbReference>
<dbReference type="InterPro" id="IPR045565">
    <property type="entry name" value="Phage_capsid_2"/>
</dbReference>
<dbReference type="Pfam" id="PF19821">
    <property type="entry name" value="Phage_capsid_2"/>
    <property type="match status" value="1"/>
</dbReference>
<protein>
    <recommendedName>
        <fullName evidence="5">HTH marR-type domain-containing protein</fullName>
    </recommendedName>
</protein>
<dbReference type="PANTHER" id="PTHR38465">
    <property type="entry name" value="HTH-TYPE TRANSCRIPTIONAL REGULATOR MJ1563-RELATED"/>
    <property type="match status" value="1"/>
</dbReference>
<evidence type="ECO:0000256" key="1">
    <source>
        <dbReference type="ARBA" id="ARBA00023015"/>
    </source>
</evidence>
<sequence length="246" mass="26902">MSDHASDLTDLRADFIERLGVLAQAEGGSRNAGRLFGLLAFEGRAMPAAEIADALRIGRSSVGEGARFLESHGMARRVAQKGQRQDSLELTPSVLPALQSWICARRAAVCREFDDIIAALDNASNDLGAATVASLDNIMKALTILGDNTVDIEDEDNMFALVSPGFKGEMMQLPEYASGDYVEVKPLNGPSRVFWRWAGFNWIVHPRLTGSVGSGGTGASEKCYFYAQEMRMRVIEMNRRTTDRQP</sequence>
<keyword evidence="2" id="KW-0238">DNA-binding</keyword>
<dbReference type="InterPro" id="IPR052362">
    <property type="entry name" value="HTH-GbsR_regulator"/>
</dbReference>
<name>A0A0F9CG85_9ZZZZ</name>
<dbReference type="Gene3D" id="1.10.10.10">
    <property type="entry name" value="Winged helix-like DNA-binding domain superfamily/Winged helix DNA-binding domain"/>
    <property type="match status" value="1"/>
</dbReference>
<reference evidence="4" key="1">
    <citation type="journal article" date="2015" name="Nature">
        <title>Complex archaea that bridge the gap between prokaryotes and eukaryotes.</title>
        <authorList>
            <person name="Spang A."/>
            <person name="Saw J.H."/>
            <person name="Jorgensen S.L."/>
            <person name="Zaremba-Niedzwiedzka K."/>
            <person name="Martijn J."/>
            <person name="Lind A.E."/>
            <person name="van Eijk R."/>
            <person name="Schleper C."/>
            <person name="Guy L."/>
            <person name="Ettema T.J."/>
        </authorList>
    </citation>
    <scope>NUCLEOTIDE SEQUENCE</scope>
</reference>
<keyword evidence="1" id="KW-0805">Transcription regulation</keyword>
<comment type="caution">
    <text evidence="4">The sequence shown here is derived from an EMBL/GenBank/DDBJ whole genome shotgun (WGS) entry which is preliminary data.</text>
</comment>
<keyword evidence="3" id="KW-0804">Transcription</keyword>
<dbReference type="AlphaFoldDB" id="A0A0F9CG85"/>
<organism evidence="4">
    <name type="scientific">marine sediment metagenome</name>
    <dbReference type="NCBI Taxonomy" id="412755"/>
    <lineage>
        <taxon>unclassified sequences</taxon>
        <taxon>metagenomes</taxon>
        <taxon>ecological metagenomes</taxon>
    </lineage>
</organism>
<accession>A0A0F9CG85</accession>
<gene>
    <name evidence="4" type="ORF">LCGC14_2328500</name>
</gene>
<dbReference type="InterPro" id="IPR036388">
    <property type="entry name" value="WH-like_DNA-bd_sf"/>
</dbReference>
<dbReference type="EMBL" id="LAZR01033419">
    <property type="protein sequence ID" value="KKL48139.1"/>
    <property type="molecule type" value="Genomic_DNA"/>
</dbReference>
<evidence type="ECO:0008006" key="5">
    <source>
        <dbReference type="Google" id="ProtNLM"/>
    </source>
</evidence>
<evidence type="ECO:0000256" key="2">
    <source>
        <dbReference type="ARBA" id="ARBA00023125"/>
    </source>
</evidence>
<evidence type="ECO:0000313" key="4">
    <source>
        <dbReference type="EMBL" id="KKL48139.1"/>
    </source>
</evidence>
<evidence type="ECO:0000256" key="3">
    <source>
        <dbReference type="ARBA" id="ARBA00023163"/>
    </source>
</evidence>
<proteinExistence type="predicted"/>